<reference evidence="1" key="1">
    <citation type="journal article" date="2015" name="Nature">
        <title>Complex archaea that bridge the gap between prokaryotes and eukaryotes.</title>
        <authorList>
            <person name="Spang A."/>
            <person name="Saw J.H."/>
            <person name="Jorgensen S.L."/>
            <person name="Zaremba-Niedzwiedzka K."/>
            <person name="Martijn J."/>
            <person name="Lind A.E."/>
            <person name="van Eijk R."/>
            <person name="Schleper C."/>
            <person name="Guy L."/>
            <person name="Ettema T.J."/>
        </authorList>
    </citation>
    <scope>NUCLEOTIDE SEQUENCE</scope>
</reference>
<evidence type="ECO:0000313" key="1">
    <source>
        <dbReference type="EMBL" id="KKN86823.1"/>
    </source>
</evidence>
<accession>A0A0F9X5K4</accession>
<dbReference type="EMBL" id="LAZR01000143">
    <property type="protein sequence ID" value="KKN86823.1"/>
    <property type="molecule type" value="Genomic_DNA"/>
</dbReference>
<protein>
    <submittedName>
        <fullName evidence="1">Uncharacterized protein</fullName>
    </submittedName>
</protein>
<proteinExistence type="predicted"/>
<organism evidence="1">
    <name type="scientific">marine sediment metagenome</name>
    <dbReference type="NCBI Taxonomy" id="412755"/>
    <lineage>
        <taxon>unclassified sequences</taxon>
        <taxon>metagenomes</taxon>
        <taxon>ecological metagenomes</taxon>
    </lineage>
</organism>
<sequence>MVREITRTAKQNTVNLWLKACRRCKGDVYRENDTYGWYLQCFQCGWMKDALQKGTSGFFELENYVSHLFTDCKATSTGNYQLTLG</sequence>
<name>A0A0F9X5K4_9ZZZZ</name>
<dbReference type="AlphaFoldDB" id="A0A0F9X5K4"/>
<comment type="caution">
    <text evidence="1">The sequence shown here is derived from an EMBL/GenBank/DDBJ whole genome shotgun (WGS) entry which is preliminary data.</text>
</comment>
<gene>
    <name evidence="1" type="ORF">LCGC14_0263820</name>
</gene>